<evidence type="ECO:0000256" key="7">
    <source>
        <dbReference type="RuleBase" id="RU361277"/>
    </source>
</evidence>
<dbReference type="InterPro" id="IPR013149">
    <property type="entry name" value="ADH-like_C"/>
</dbReference>
<dbReference type="EMBL" id="BAABAJ010000013">
    <property type="protein sequence ID" value="GAA3928499.1"/>
    <property type="molecule type" value="Genomic_DNA"/>
</dbReference>
<evidence type="ECO:0000256" key="3">
    <source>
        <dbReference type="ARBA" id="ARBA00022833"/>
    </source>
</evidence>
<dbReference type="InterPro" id="IPR020843">
    <property type="entry name" value="ER"/>
</dbReference>
<evidence type="ECO:0000256" key="2">
    <source>
        <dbReference type="ARBA" id="ARBA00022723"/>
    </source>
</evidence>
<dbReference type="InterPro" id="IPR013154">
    <property type="entry name" value="ADH-like_N"/>
</dbReference>
<feature type="domain" description="Enoyl reductase (ER)" evidence="8">
    <location>
        <begin position="23"/>
        <end position="353"/>
    </location>
</feature>
<dbReference type="SMART" id="SM00829">
    <property type="entry name" value="PKS_ER"/>
    <property type="match status" value="1"/>
</dbReference>
<comment type="similarity">
    <text evidence="7">Belongs to the zinc-containing alcohol dehydrogenase family.</text>
</comment>
<dbReference type="PROSITE" id="PS00059">
    <property type="entry name" value="ADH_ZINC"/>
    <property type="match status" value="1"/>
</dbReference>
<dbReference type="SUPFAM" id="SSF51735">
    <property type="entry name" value="NAD(P)-binding Rossmann-fold domains"/>
    <property type="match status" value="1"/>
</dbReference>
<evidence type="ECO:0000256" key="5">
    <source>
        <dbReference type="ARBA" id="ARBA00024074"/>
    </source>
</evidence>
<name>A0ABP7MR26_9ACTN</name>
<keyword evidence="10" id="KW-1185">Reference proteome</keyword>
<dbReference type="PANTHER" id="PTHR42683">
    <property type="entry name" value="ALDEHYDE REDUCTASE"/>
    <property type="match status" value="1"/>
</dbReference>
<dbReference type="Pfam" id="PF00107">
    <property type="entry name" value="ADH_zinc_N"/>
    <property type="match status" value="1"/>
</dbReference>
<accession>A0ABP7MR26</accession>
<evidence type="ECO:0000256" key="6">
    <source>
        <dbReference type="ARBA" id="ARBA00048262"/>
    </source>
</evidence>
<reference evidence="10" key="1">
    <citation type="journal article" date="2019" name="Int. J. Syst. Evol. Microbiol.">
        <title>The Global Catalogue of Microorganisms (GCM) 10K type strain sequencing project: providing services to taxonomists for standard genome sequencing and annotation.</title>
        <authorList>
            <consortium name="The Broad Institute Genomics Platform"/>
            <consortium name="The Broad Institute Genome Sequencing Center for Infectious Disease"/>
            <person name="Wu L."/>
            <person name="Ma J."/>
        </authorList>
    </citation>
    <scope>NUCLEOTIDE SEQUENCE [LARGE SCALE GENOMIC DNA]</scope>
    <source>
        <strain evidence="10">JCM 16956</strain>
    </source>
</reference>
<keyword evidence="3 7" id="KW-0862">Zinc</keyword>
<dbReference type="Pfam" id="PF08240">
    <property type="entry name" value="ADH_N"/>
    <property type="match status" value="1"/>
</dbReference>
<gene>
    <name evidence="9" type="ORF">GCM10022244_42070</name>
</gene>
<evidence type="ECO:0000256" key="1">
    <source>
        <dbReference type="ARBA" id="ARBA00001947"/>
    </source>
</evidence>
<dbReference type="InterPro" id="IPR036291">
    <property type="entry name" value="NAD(P)-bd_dom_sf"/>
</dbReference>
<dbReference type="SUPFAM" id="SSF50129">
    <property type="entry name" value="GroES-like"/>
    <property type="match status" value="1"/>
</dbReference>
<dbReference type="InterPro" id="IPR002328">
    <property type="entry name" value="ADH_Zn_CS"/>
</dbReference>
<evidence type="ECO:0000259" key="8">
    <source>
        <dbReference type="SMART" id="SM00829"/>
    </source>
</evidence>
<sequence>MTAYDPGRLVPMTTHVPAYAAPAAHAPLERTTVPRRAVGEHDVLIEIKYAGICHSDIHQARDGWGEGIFPMVPGHEIAGVVAETGSGVTKFRVGDRVGVGCFVDSCRTCEHCLRGMEQYCERGATGTYNDHGKDGEPTYGGYSTHVVVDENYTLRIPEGIALDEAAPLLCAGITLYSPLVHWNAGPGKKVAIVGLGGLGHMGVKIAHALGAEVTVLSQSLKKQEDGLRLGADHFHATADPATFETLAGTFDLVVSTVSAPLDLSAYLSLVKTDGALVNVGAPEEPVSLNLFSLINGRRTLAGSMIGSIAETQEMLDFCAAHGLGAEIEVIPADRINEAYERVLASDVRYRFVIDTSTI</sequence>
<evidence type="ECO:0000256" key="4">
    <source>
        <dbReference type="ARBA" id="ARBA00023002"/>
    </source>
</evidence>
<dbReference type="Gene3D" id="3.90.180.10">
    <property type="entry name" value="Medium-chain alcohol dehydrogenases, catalytic domain"/>
    <property type="match status" value="1"/>
</dbReference>
<dbReference type="Gene3D" id="3.40.50.720">
    <property type="entry name" value="NAD(P)-binding Rossmann-like Domain"/>
    <property type="match status" value="1"/>
</dbReference>
<protein>
    <recommendedName>
        <fullName evidence="5">alcohol dehydrogenase (NADP(+))</fullName>
        <ecNumber evidence="5">1.1.1.2</ecNumber>
    </recommendedName>
</protein>
<dbReference type="EC" id="1.1.1.2" evidence="5"/>
<comment type="catalytic activity">
    <reaction evidence="6">
        <text>a primary alcohol + NADP(+) = an aldehyde + NADPH + H(+)</text>
        <dbReference type="Rhea" id="RHEA:15937"/>
        <dbReference type="ChEBI" id="CHEBI:15378"/>
        <dbReference type="ChEBI" id="CHEBI:15734"/>
        <dbReference type="ChEBI" id="CHEBI:17478"/>
        <dbReference type="ChEBI" id="CHEBI:57783"/>
        <dbReference type="ChEBI" id="CHEBI:58349"/>
        <dbReference type="EC" id="1.1.1.2"/>
    </reaction>
</comment>
<keyword evidence="4" id="KW-0560">Oxidoreductase</keyword>
<dbReference type="CDD" id="cd05283">
    <property type="entry name" value="CAD1"/>
    <property type="match status" value="1"/>
</dbReference>
<dbReference type="InterPro" id="IPR047109">
    <property type="entry name" value="CAD-like"/>
</dbReference>
<dbReference type="InterPro" id="IPR011032">
    <property type="entry name" value="GroES-like_sf"/>
</dbReference>
<comment type="caution">
    <text evidence="9">The sequence shown here is derived from an EMBL/GenBank/DDBJ whole genome shotgun (WGS) entry which is preliminary data.</text>
</comment>
<comment type="cofactor">
    <cofactor evidence="1 7">
        <name>Zn(2+)</name>
        <dbReference type="ChEBI" id="CHEBI:29105"/>
    </cofactor>
</comment>
<evidence type="ECO:0000313" key="9">
    <source>
        <dbReference type="EMBL" id="GAA3928499.1"/>
    </source>
</evidence>
<organism evidence="9 10">
    <name type="scientific">Streptomyces gulbargensis</name>
    <dbReference type="NCBI Taxonomy" id="364901"/>
    <lineage>
        <taxon>Bacteria</taxon>
        <taxon>Bacillati</taxon>
        <taxon>Actinomycetota</taxon>
        <taxon>Actinomycetes</taxon>
        <taxon>Kitasatosporales</taxon>
        <taxon>Streptomycetaceae</taxon>
        <taxon>Streptomyces</taxon>
    </lineage>
</organism>
<proteinExistence type="inferred from homology"/>
<keyword evidence="2 7" id="KW-0479">Metal-binding</keyword>
<dbReference type="Proteomes" id="UP001501000">
    <property type="component" value="Unassembled WGS sequence"/>
</dbReference>
<evidence type="ECO:0000313" key="10">
    <source>
        <dbReference type="Proteomes" id="UP001501000"/>
    </source>
</evidence>